<dbReference type="RefSeq" id="XP_031561524.1">
    <property type="nucleotide sequence ID" value="XM_031705664.1"/>
</dbReference>
<dbReference type="PROSITE" id="PS50081">
    <property type="entry name" value="ZF_DAG_PE_2"/>
    <property type="match status" value="1"/>
</dbReference>
<dbReference type="Pfam" id="PF12886">
    <property type="entry name" value="TORC_C"/>
    <property type="match status" value="1"/>
</dbReference>
<evidence type="ECO:0000259" key="19">
    <source>
        <dbReference type="PROSITE" id="PS50011"/>
    </source>
</evidence>
<feature type="compositionally biased region" description="Polar residues" evidence="18">
    <location>
        <begin position="223"/>
        <end position="238"/>
    </location>
</feature>
<feature type="domain" description="Phorbol-ester/DAG-type" evidence="20">
    <location>
        <begin position="456"/>
        <end position="510"/>
    </location>
</feature>
<dbReference type="OrthoDB" id="774951at2759"/>
<comment type="catalytic activity">
    <reaction evidence="16">
        <text>L-threonyl-[protein] + ATP = O-phospho-L-threonyl-[protein] + ADP + H(+)</text>
        <dbReference type="Rhea" id="RHEA:46608"/>
        <dbReference type="Rhea" id="RHEA-COMP:11060"/>
        <dbReference type="Rhea" id="RHEA-COMP:11605"/>
        <dbReference type="ChEBI" id="CHEBI:15378"/>
        <dbReference type="ChEBI" id="CHEBI:30013"/>
        <dbReference type="ChEBI" id="CHEBI:30616"/>
        <dbReference type="ChEBI" id="CHEBI:61977"/>
        <dbReference type="ChEBI" id="CHEBI:456216"/>
        <dbReference type="EC" id="2.7.11.1"/>
    </reaction>
</comment>
<dbReference type="InParanoid" id="A0A6P8HYR4"/>
<dbReference type="InterPro" id="IPR000719">
    <property type="entry name" value="Prot_kinase_dom"/>
</dbReference>
<evidence type="ECO:0000256" key="11">
    <source>
        <dbReference type="ARBA" id="ARBA00022840"/>
    </source>
</evidence>
<name>A0A6P8HYR4_ACTTE</name>
<dbReference type="GO" id="GO:0005737">
    <property type="term" value="C:cytoplasm"/>
    <property type="evidence" value="ECO:0007669"/>
    <property type="project" value="UniProtKB-SubCell"/>
</dbReference>
<evidence type="ECO:0000256" key="8">
    <source>
        <dbReference type="ARBA" id="ARBA00022741"/>
    </source>
</evidence>
<keyword evidence="9" id="KW-0418">Kinase</keyword>
<evidence type="ECO:0000256" key="6">
    <source>
        <dbReference type="ARBA" id="ARBA00022679"/>
    </source>
</evidence>
<keyword evidence="14" id="KW-0804">Transcription</keyword>
<keyword evidence="10" id="KW-0862">Zinc</keyword>
<evidence type="ECO:0000256" key="10">
    <source>
        <dbReference type="ARBA" id="ARBA00022833"/>
    </source>
</evidence>
<keyword evidence="5" id="KW-0597">Phosphoprotein</keyword>
<evidence type="ECO:0000256" key="15">
    <source>
        <dbReference type="ARBA" id="ARBA00023242"/>
    </source>
</evidence>
<evidence type="ECO:0000313" key="21">
    <source>
        <dbReference type="Proteomes" id="UP000515163"/>
    </source>
</evidence>
<evidence type="ECO:0000256" key="7">
    <source>
        <dbReference type="ARBA" id="ARBA00022723"/>
    </source>
</evidence>
<evidence type="ECO:0000256" key="17">
    <source>
        <dbReference type="ARBA" id="ARBA00048679"/>
    </source>
</evidence>
<feature type="compositionally biased region" description="Low complexity" evidence="18">
    <location>
        <begin position="595"/>
        <end position="611"/>
    </location>
</feature>
<dbReference type="InterPro" id="IPR024785">
    <property type="entry name" value="TORC_C"/>
</dbReference>
<dbReference type="GO" id="GO:0008140">
    <property type="term" value="F:cAMP response element binding protein binding"/>
    <property type="evidence" value="ECO:0007669"/>
    <property type="project" value="InterPro"/>
</dbReference>
<feature type="region of interest" description="Disordered" evidence="18">
    <location>
        <begin position="160"/>
        <end position="253"/>
    </location>
</feature>
<dbReference type="PANTHER" id="PTHR13589">
    <property type="entry name" value="CREB-REGULATED TRANSCRIPTION COACTIVATOR"/>
    <property type="match status" value="1"/>
</dbReference>
<evidence type="ECO:0000259" key="20">
    <source>
        <dbReference type="PROSITE" id="PS50081"/>
    </source>
</evidence>
<evidence type="ECO:0000256" key="12">
    <source>
        <dbReference type="ARBA" id="ARBA00023015"/>
    </source>
</evidence>
<feature type="compositionally biased region" description="Polar residues" evidence="18">
    <location>
        <begin position="177"/>
        <end position="201"/>
    </location>
</feature>
<feature type="region of interest" description="Disordered" evidence="18">
    <location>
        <begin position="682"/>
        <end position="709"/>
    </location>
</feature>
<dbReference type="KEGG" id="aten:116297441"/>
<keyword evidence="6" id="KW-0808">Transferase</keyword>
<dbReference type="GO" id="GO:0046872">
    <property type="term" value="F:metal ion binding"/>
    <property type="evidence" value="ECO:0007669"/>
    <property type="project" value="UniProtKB-KW"/>
</dbReference>
<keyword evidence="13" id="KW-0010">Activator</keyword>
<evidence type="ECO:0000256" key="3">
    <source>
        <dbReference type="ARBA" id="ARBA00007167"/>
    </source>
</evidence>
<sequence>MAHPRKFVEKIAIHNAKMAEETRAFEEIMKEVSDLGNSMKAPPSQHQQYRSLPNVNIGFGQNHIDLQKALMNLDNMQRPGLVDRLPMRERRYTANRTTPFPKRNFGIDTSPYHAAPPYLSPPQMDQGQNWRRAISDSSLHQTVMGGQIKDMDMNKINDFKRAGSPQSRPRSCEVPGINSSRMYQTEQVSPVSTPQMANTGSLPDLTNLHIPSPLPTPIDVDDNQMNQAASPPHYQTSPRHVRRHTHSPVVDKQPFPPQMPYMDPNMSPLELRLQQFQPYQQSPTSTSDASNQFVSHNTTVSSPIMSPTASTSMSPLLKNLPNPPLSPLASDFSFKQQQINNSLQQQMQQDPFGMNLAYIGGGLQQRMQFQSMPQQGMQSPNNFGQPGNRLPDLIITSEDEESQRLDFARELSSAMANVGGGNPSDLYSEELGQLDMESLQMLSGHGDSEVADQATEDQFRMDRLAGFSRSILCRRVCDRCNKVIRFFGFRCKDCRFKCHRKCSNCITTKCRQTRDFRPNHMTCVGKFWQKPSKRRKWPLTSNFDSLPSRRPNVPEDLQRSLQPRKYIDAKGKIRQKLINGLYDSFCYSPRHDIDPQPSSSSKASSTPQQTTNVTIHREQILRDIKSSFRGERLEFGDVDLVNASENTRRTSQEQYLPCPQTWKRTYSWSSRHSAMTSFTSSSGYSSMPASCPSSANSHRSSSPTPDFSNIRSLTATLERCSLEEDMDQLQDREEFRESFAERSLPMYVLTWPMARKTRPNQNDTRRIFSVDDCQTTSEREDSVKSSTRCSQSDQDSEDDIKKSLKEWKIPFKDLQFGDEVGASPKGHVFKGRWHGDIMIHTVKKTAKQDLEEFLKEVSLLSMIRHENVVLFMGACLEPPNLAFITSVRKGLSLHTHLHVRHDFFPLSTRISIARQIAQGMSYLHAKGIVLPHFNSMNVFLESKVKLCVTAYSGRTVVERNGYVSIPRGHMTYIPPEMMRTLVWCDDEILPFTKHSVQSNLYAYGTLLYEIMTGRWPFSTHPVDSVIWLVGKGTKQCLRHTKCPENIKTLLRECWSFEKEDRPEFSKIVQFFQEQNVCNFPPESTHKRINGSYSEPEKMHLVGRTSGRLSIR</sequence>
<dbReference type="GO" id="GO:0005634">
    <property type="term" value="C:nucleus"/>
    <property type="evidence" value="ECO:0007669"/>
    <property type="project" value="UniProtKB-SubCell"/>
</dbReference>
<feature type="region of interest" description="Disordered" evidence="18">
    <location>
        <begin position="539"/>
        <end position="559"/>
    </location>
</feature>
<evidence type="ECO:0000256" key="13">
    <source>
        <dbReference type="ARBA" id="ARBA00023159"/>
    </source>
</evidence>
<dbReference type="InterPro" id="IPR024784">
    <property type="entry name" value="TORC_M"/>
</dbReference>
<evidence type="ECO:0000256" key="2">
    <source>
        <dbReference type="ARBA" id="ARBA00004496"/>
    </source>
</evidence>
<dbReference type="InterPro" id="IPR002219">
    <property type="entry name" value="PKC_DAG/PE"/>
</dbReference>
<dbReference type="GO" id="GO:0051289">
    <property type="term" value="P:protein homotetramerization"/>
    <property type="evidence" value="ECO:0007669"/>
    <property type="project" value="InterPro"/>
</dbReference>
<keyword evidence="4" id="KW-0963">Cytoplasm</keyword>
<dbReference type="InterPro" id="IPR024786">
    <property type="entry name" value="TORC"/>
</dbReference>
<keyword evidence="21" id="KW-1185">Reference proteome</keyword>
<dbReference type="CDD" id="cd20812">
    <property type="entry name" value="C1_KSR"/>
    <property type="match status" value="1"/>
</dbReference>
<keyword evidence="7" id="KW-0479">Metal-binding</keyword>
<dbReference type="GeneID" id="116297441"/>
<gene>
    <name evidence="22" type="primary">LOC116297441</name>
</gene>
<comment type="subcellular location">
    <subcellularLocation>
        <location evidence="2">Cytoplasm</location>
    </subcellularLocation>
    <subcellularLocation>
        <location evidence="1">Nucleus</location>
    </subcellularLocation>
</comment>
<dbReference type="SUPFAM" id="SSF57889">
    <property type="entry name" value="Cysteine-rich domain"/>
    <property type="match status" value="1"/>
</dbReference>
<dbReference type="SUPFAM" id="SSF56112">
    <property type="entry name" value="Protein kinase-like (PK-like)"/>
    <property type="match status" value="1"/>
</dbReference>
<accession>A0A6P8HYR4</accession>
<keyword evidence="12" id="KW-0805">Transcription regulation</keyword>
<proteinExistence type="inferred from homology"/>
<dbReference type="InterPro" id="IPR001245">
    <property type="entry name" value="Ser-Thr/Tyr_kinase_cat_dom"/>
</dbReference>
<evidence type="ECO:0000256" key="18">
    <source>
        <dbReference type="SAM" id="MobiDB-lite"/>
    </source>
</evidence>
<evidence type="ECO:0000256" key="4">
    <source>
        <dbReference type="ARBA" id="ARBA00022490"/>
    </source>
</evidence>
<dbReference type="InterPro" id="IPR024783">
    <property type="entry name" value="TORC_N"/>
</dbReference>
<evidence type="ECO:0000256" key="9">
    <source>
        <dbReference type="ARBA" id="ARBA00022777"/>
    </source>
</evidence>
<dbReference type="Proteomes" id="UP000515163">
    <property type="component" value="Unplaced"/>
</dbReference>
<comment type="similarity">
    <text evidence="3">Belongs to the TORC family.</text>
</comment>
<dbReference type="GO" id="GO:0045944">
    <property type="term" value="P:positive regulation of transcription by RNA polymerase II"/>
    <property type="evidence" value="ECO:0007669"/>
    <property type="project" value="TreeGrafter"/>
</dbReference>
<dbReference type="Pfam" id="PF07714">
    <property type="entry name" value="PK_Tyr_Ser-Thr"/>
    <property type="match status" value="1"/>
</dbReference>
<dbReference type="PROSITE" id="PS50011">
    <property type="entry name" value="PROTEIN_KINASE_DOM"/>
    <property type="match status" value="1"/>
</dbReference>
<evidence type="ECO:0000313" key="22">
    <source>
        <dbReference type="RefSeq" id="XP_031561524.1"/>
    </source>
</evidence>
<evidence type="ECO:0000256" key="14">
    <source>
        <dbReference type="ARBA" id="ARBA00023163"/>
    </source>
</evidence>
<protein>
    <submittedName>
        <fullName evidence="22">Uncharacterized protein LOC116297441</fullName>
    </submittedName>
</protein>
<keyword evidence="15" id="KW-0539">Nucleus</keyword>
<dbReference type="FunFam" id="3.30.200.20:FF:000034">
    <property type="entry name" value="Kinase suppressor of Ras 1"/>
    <property type="match status" value="1"/>
</dbReference>
<feature type="compositionally biased region" description="Polar residues" evidence="18">
    <location>
        <begin position="784"/>
        <end position="793"/>
    </location>
</feature>
<keyword evidence="11" id="KW-0067">ATP-binding</keyword>
<evidence type="ECO:0000256" key="1">
    <source>
        <dbReference type="ARBA" id="ARBA00004123"/>
    </source>
</evidence>
<reference evidence="22" key="1">
    <citation type="submission" date="2025-08" db="UniProtKB">
        <authorList>
            <consortium name="RefSeq"/>
        </authorList>
    </citation>
    <scope>IDENTIFICATION</scope>
    <source>
        <tissue evidence="22">Tentacle</tissue>
    </source>
</reference>
<feature type="domain" description="Protein kinase" evidence="19">
    <location>
        <begin position="814"/>
        <end position="1071"/>
    </location>
</feature>
<dbReference type="InterPro" id="IPR011009">
    <property type="entry name" value="Kinase-like_dom_sf"/>
</dbReference>
<dbReference type="GO" id="GO:0005524">
    <property type="term" value="F:ATP binding"/>
    <property type="evidence" value="ECO:0007669"/>
    <property type="project" value="UniProtKB-KW"/>
</dbReference>
<feature type="region of interest" description="Disordered" evidence="18">
    <location>
        <begin position="593"/>
        <end position="618"/>
    </location>
</feature>
<dbReference type="Gene3D" id="3.30.60.20">
    <property type="match status" value="1"/>
</dbReference>
<feature type="compositionally biased region" description="Low complexity" evidence="18">
    <location>
        <begin position="682"/>
        <end position="705"/>
    </location>
</feature>
<evidence type="ECO:0000256" key="5">
    <source>
        <dbReference type="ARBA" id="ARBA00022553"/>
    </source>
</evidence>
<comment type="catalytic activity">
    <reaction evidence="17">
        <text>L-seryl-[protein] + ATP = O-phospho-L-seryl-[protein] + ADP + H(+)</text>
        <dbReference type="Rhea" id="RHEA:17989"/>
        <dbReference type="Rhea" id="RHEA-COMP:9863"/>
        <dbReference type="Rhea" id="RHEA-COMP:11604"/>
        <dbReference type="ChEBI" id="CHEBI:15378"/>
        <dbReference type="ChEBI" id="CHEBI:29999"/>
        <dbReference type="ChEBI" id="CHEBI:30616"/>
        <dbReference type="ChEBI" id="CHEBI:83421"/>
        <dbReference type="ChEBI" id="CHEBI:456216"/>
        <dbReference type="EC" id="2.7.11.1"/>
    </reaction>
</comment>
<dbReference type="Gene3D" id="3.30.200.20">
    <property type="entry name" value="Phosphorylase Kinase, domain 1"/>
    <property type="match status" value="1"/>
</dbReference>
<keyword evidence="8" id="KW-0547">Nucleotide-binding</keyword>
<dbReference type="GO" id="GO:0004674">
    <property type="term" value="F:protein serine/threonine kinase activity"/>
    <property type="evidence" value="ECO:0007669"/>
    <property type="project" value="UniProtKB-EC"/>
</dbReference>
<organism evidence="21 22">
    <name type="scientific">Actinia tenebrosa</name>
    <name type="common">Australian red waratah sea anemone</name>
    <dbReference type="NCBI Taxonomy" id="6105"/>
    <lineage>
        <taxon>Eukaryota</taxon>
        <taxon>Metazoa</taxon>
        <taxon>Cnidaria</taxon>
        <taxon>Anthozoa</taxon>
        <taxon>Hexacorallia</taxon>
        <taxon>Actiniaria</taxon>
        <taxon>Actiniidae</taxon>
        <taxon>Actinia</taxon>
    </lineage>
</organism>
<feature type="region of interest" description="Disordered" evidence="18">
    <location>
        <begin position="760"/>
        <end position="797"/>
    </location>
</feature>
<dbReference type="Pfam" id="PF12885">
    <property type="entry name" value="TORC_M"/>
    <property type="match status" value="1"/>
</dbReference>
<dbReference type="PANTHER" id="PTHR13589:SF15">
    <property type="entry name" value="CREB-REGULATED TRANSCRIPTION COACTIVATOR, ISOFORM B"/>
    <property type="match status" value="1"/>
</dbReference>
<evidence type="ECO:0000256" key="16">
    <source>
        <dbReference type="ARBA" id="ARBA00047899"/>
    </source>
</evidence>
<dbReference type="InterPro" id="IPR046349">
    <property type="entry name" value="C1-like_sf"/>
</dbReference>
<dbReference type="Gene3D" id="1.10.510.10">
    <property type="entry name" value="Transferase(Phosphotransferase) domain 1"/>
    <property type="match status" value="1"/>
</dbReference>
<dbReference type="AlphaFoldDB" id="A0A6P8HYR4"/>
<dbReference type="Pfam" id="PF12884">
    <property type="entry name" value="TORC_N"/>
    <property type="match status" value="1"/>
</dbReference>